<sequence>MVLWRAAGINYVRYSQIAAQLTKKCSKAGKVVERGRRPGATLKIATWENGPQRDRYRGFPSPPDWAVLRPALLPAIVNA</sequence>
<comment type="similarity">
    <text evidence="1">Belongs to the eukaryotic ATPase epsilon family.</text>
</comment>
<dbReference type="EMBL" id="KE124923">
    <property type="protein sequence ID" value="EPB74896.1"/>
    <property type="molecule type" value="Genomic_DNA"/>
</dbReference>
<proteinExistence type="inferred from homology"/>
<evidence type="ECO:0000256" key="1">
    <source>
        <dbReference type="ARBA" id="ARBA00009502"/>
    </source>
</evidence>
<keyword evidence="3" id="KW-1185">Reference proteome</keyword>
<dbReference type="GO" id="GO:0045259">
    <property type="term" value="C:proton-transporting ATP synthase complex"/>
    <property type="evidence" value="ECO:0007669"/>
    <property type="project" value="InterPro"/>
</dbReference>
<dbReference type="GO" id="GO:0005743">
    <property type="term" value="C:mitochondrial inner membrane"/>
    <property type="evidence" value="ECO:0007669"/>
    <property type="project" value="InterPro"/>
</dbReference>
<dbReference type="GO" id="GO:0046933">
    <property type="term" value="F:proton-transporting ATP synthase activity, rotational mechanism"/>
    <property type="evidence" value="ECO:0007669"/>
    <property type="project" value="InterPro"/>
</dbReference>
<evidence type="ECO:0000313" key="3">
    <source>
        <dbReference type="Proteomes" id="UP000054495"/>
    </source>
</evidence>
<accession>A0A0D6LXR7</accession>
<dbReference type="AlphaFoldDB" id="A0A0D6LXR7"/>
<dbReference type="Proteomes" id="UP000054495">
    <property type="component" value="Unassembled WGS sequence"/>
</dbReference>
<organism evidence="2 3">
    <name type="scientific">Ancylostoma ceylanicum</name>
    <dbReference type="NCBI Taxonomy" id="53326"/>
    <lineage>
        <taxon>Eukaryota</taxon>
        <taxon>Metazoa</taxon>
        <taxon>Ecdysozoa</taxon>
        <taxon>Nematoda</taxon>
        <taxon>Chromadorea</taxon>
        <taxon>Rhabditida</taxon>
        <taxon>Rhabditina</taxon>
        <taxon>Rhabditomorpha</taxon>
        <taxon>Strongyloidea</taxon>
        <taxon>Ancylostomatidae</taxon>
        <taxon>Ancylostomatinae</taxon>
        <taxon>Ancylostoma</taxon>
    </lineage>
</organism>
<dbReference type="Gene3D" id="1.10.1620.20">
    <property type="entry name" value="ATP synthase, F1 complex, epsilon subunit superfamily, mitochondrial"/>
    <property type="match status" value="1"/>
</dbReference>
<gene>
    <name evidence="2" type="ORF">ANCCEY_06012</name>
</gene>
<evidence type="ECO:0000313" key="2">
    <source>
        <dbReference type="EMBL" id="EPB74896.1"/>
    </source>
</evidence>
<dbReference type="InterPro" id="IPR036742">
    <property type="entry name" value="ATP_synth_F1_esu_sf_mt"/>
</dbReference>
<dbReference type="SUPFAM" id="SSF48690">
    <property type="entry name" value="Epsilon subunit of mitochondrial F1F0-ATP synthase"/>
    <property type="match status" value="1"/>
</dbReference>
<dbReference type="InterPro" id="IPR006721">
    <property type="entry name" value="ATP_synth_F1_esu_mt"/>
</dbReference>
<dbReference type="CDD" id="cd12153">
    <property type="entry name" value="F1-ATPase_epsilon"/>
    <property type="match status" value="1"/>
</dbReference>
<name>A0A0D6LXR7_9BILA</name>
<reference evidence="2 3" key="1">
    <citation type="submission" date="2013-05" db="EMBL/GenBank/DDBJ databases">
        <title>Draft genome of the parasitic nematode Anyclostoma ceylanicum.</title>
        <authorList>
            <person name="Mitreva M."/>
        </authorList>
    </citation>
    <scope>NUCLEOTIDE SEQUENCE [LARGE SCALE GENOMIC DNA]</scope>
</reference>
<protein>
    <submittedName>
        <fullName evidence="2">Uncharacterized protein</fullName>
    </submittedName>
</protein>
<dbReference type="Pfam" id="PF04627">
    <property type="entry name" value="ATP-synt_Eps"/>
    <property type="match status" value="1"/>
</dbReference>